<protein>
    <submittedName>
        <fullName evidence="1">Ync</fullName>
    </submittedName>
</protein>
<evidence type="ECO:0000313" key="1">
    <source>
        <dbReference type="EMBL" id="KUG23046.1"/>
    </source>
</evidence>
<comment type="caution">
    <text evidence="1">The sequence shown here is derived from an EMBL/GenBank/DDBJ whole genome shotgun (WGS) entry which is preliminary data.</text>
</comment>
<sequence length="303" mass="34957">MKDSIYYRQATLLLRILPIVERYPIFALKGGTAINFFIRNMPRLSVDIDLTYIPIDERETAITSIHSTLENIAGDIERLIPNSAVIPRRVGKNIISIYVRVDKCNVKIEPNPVLRGTIYEPVKMTVTPRVQEMFELTAESKVLDIADIYGGKICAALDRQHPRDLFDIKLLLDNEGITSKIRKSFIVHLISHDRPMAELLNPNYQDIRKVFENEFDGMAFIDISLQELEEARDKLILEIRKGMTDQEKQFILSVKKGAPVWKLINLKDVDRFPAVQWKFLNISKMDRKKIKAAIDKLEYCLSL</sequence>
<dbReference type="Gene3D" id="3.10.450.620">
    <property type="entry name" value="JHP933, nucleotidyltransferase-like core domain"/>
    <property type="match status" value="1"/>
</dbReference>
<dbReference type="InterPro" id="IPR014942">
    <property type="entry name" value="AbiEii"/>
</dbReference>
<proteinExistence type="predicted"/>
<accession>A0A0W8FQA0</accession>
<name>A0A0W8FQA0_9ZZZZ</name>
<dbReference type="EMBL" id="LNQE01000924">
    <property type="protein sequence ID" value="KUG23046.1"/>
    <property type="molecule type" value="Genomic_DNA"/>
</dbReference>
<reference evidence="1" key="1">
    <citation type="journal article" date="2015" name="Proc. Natl. Acad. Sci. U.S.A.">
        <title>Networks of energetic and metabolic interactions define dynamics in microbial communities.</title>
        <authorList>
            <person name="Embree M."/>
            <person name="Liu J.K."/>
            <person name="Al-Bassam M.M."/>
            <person name="Zengler K."/>
        </authorList>
    </citation>
    <scope>NUCLEOTIDE SEQUENCE</scope>
</reference>
<dbReference type="Pfam" id="PF08843">
    <property type="entry name" value="AbiEii"/>
    <property type="match status" value="1"/>
</dbReference>
<organism evidence="1">
    <name type="scientific">hydrocarbon metagenome</name>
    <dbReference type="NCBI Taxonomy" id="938273"/>
    <lineage>
        <taxon>unclassified sequences</taxon>
        <taxon>metagenomes</taxon>
        <taxon>ecological metagenomes</taxon>
    </lineage>
</organism>
<dbReference type="AlphaFoldDB" id="A0A0W8FQA0"/>
<gene>
    <name evidence="1" type="ORF">ASZ90_007172</name>
</gene>